<dbReference type="EMBL" id="QFOI01000465">
    <property type="protein sequence ID" value="PZP41987.1"/>
    <property type="molecule type" value="Genomic_DNA"/>
</dbReference>
<accession>A0A2W5EKC0</accession>
<gene>
    <name evidence="2" type="ORF">DI598_17495</name>
</gene>
<evidence type="ECO:0000313" key="2">
    <source>
        <dbReference type="EMBL" id="PZP41987.1"/>
    </source>
</evidence>
<dbReference type="AlphaFoldDB" id="A0A2W5EKC0"/>
<keyword evidence="2" id="KW-0540">Nuclease</keyword>
<evidence type="ECO:0000259" key="1">
    <source>
        <dbReference type="Pfam" id="PF13588"/>
    </source>
</evidence>
<protein>
    <submittedName>
        <fullName evidence="2">Restriction endonuclease subunit R</fullName>
    </submittedName>
</protein>
<dbReference type="Proteomes" id="UP000249645">
    <property type="component" value="Unassembled WGS sequence"/>
</dbReference>
<dbReference type="Pfam" id="PF13588">
    <property type="entry name" value="HSDR_N_2"/>
    <property type="match status" value="1"/>
</dbReference>
<reference evidence="2 3" key="1">
    <citation type="submission" date="2017-11" db="EMBL/GenBank/DDBJ databases">
        <title>Infants hospitalized years apart are colonized by the same room-sourced microbial strains.</title>
        <authorList>
            <person name="Brooks B."/>
            <person name="Olm M.R."/>
            <person name="Firek B.A."/>
            <person name="Baker R."/>
            <person name="Thomas B.C."/>
            <person name="Morowitz M.J."/>
            <person name="Banfield J.F."/>
        </authorList>
    </citation>
    <scope>NUCLEOTIDE SEQUENCE [LARGE SCALE GENOMIC DNA]</scope>
    <source>
        <strain evidence="2">S2_009_000_R2_76</strain>
    </source>
</reference>
<sequence length="142" mass="16554">MQISYPKTDFKLKSVGDAQKIWDIVRKRWVCLTPEEWVRQNFVQYLLNIKNYPPSLLAVEKGIVVNGLKKRCDIVVFKNSDPWLIVECKEPNVPLSEDTFMQVVRYNMTLQVPYLVLTNGAHTLGWHVANNKIEPLLELPTW</sequence>
<name>A0A2W5EKC0_9SPHI</name>
<dbReference type="GO" id="GO:0004519">
    <property type="term" value="F:endonuclease activity"/>
    <property type="evidence" value="ECO:0007669"/>
    <property type="project" value="UniProtKB-KW"/>
</dbReference>
<feature type="domain" description="Type I restriction enzyme R protein N-terminal" evidence="1">
    <location>
        <begin position="34"/>
        <end position="140"/>
    </location>
</feature>
<dbReference type="InterPro" id="IPR029464">
    <property type="entry name" value="HSDR_N"/>
</dbReference>
<proteinExistence type="predicted"/>
<keyword evidence="2" id="KW-0378">Hydrolase</keyword>
<keyword evidence="2" id="KW-0255">Endonuclease</keyword>
<comment type="caution">
    <text evidence="2">The sequence shown here is derived from an EMBL/GenBank/DDBJ whole genome shotgun (WGS) entry which is preliminary data.</text>
</comment>
<organism evidence="2 3">
    <name type="scientific">Pseudopedobacter saltans</name>
    <dbReference type="NCBI Taxonomy" id="151895"/>
    <lineage>
        <taxon>Bacteria</taxon>
        <taxon>Pseudomonadati</taxon>
        <taxon>Bacteroidota</taxon>
        <taxon>Sphingobacteriia</taxon>
        <taxon>Sphingobacteriales</taxon>
        <taxon>Sphingobacteriaceae</taxon>
        <taxon>Pseudopedobacter</taxon>
    </lineage>
</organism>
<evidence type="ECO:0000313" key="3">
    <source>
        <dbReference type="Proteomes" id="UP000249645"/>
    </source>
</evidence>